<evidence type="ECO:0000256" key="2">
    <source>
        <dbReference type="ARBA" id="ARBA00022679"/>
    </source>
</evidence>
<organism evidence="4">
    <name type="scientific">Eiseniibacteriota bacterium</name>
    <dbReference type="NCBI Taxonomy" id="2212470"/>
    <lineage>
        <taxon>Bacteria</taxon>
        <taxon>Candidatus Eiseniibacteriota</taxon>
    </lineage>
</organism>
<feature type="domain" description="Glycosyltransferase subfamily 4-like N-terminal" evidence="3">
    <location>
        <begin position="59"/>
        <end position="154"/>
    </location>
</feature>
<dbReference type="InterPro" id="IPR028098">
    <property type="entry name" value="Glyco_trans_4-like_N"/>
</dbReference>
<keyword evidence="2 4" id="KW-0808">Transferase</keyword>
<proteinExistence type="predicted"/>
<dbReference type="Pfam" id="PF13692">
    <property type="entry name" value="Glyco_trans_1_4"/>
    <property type="match status" value="1"/>
</dbReference>
<dbReference type="AlphaFoldDB" id="A0A832I2F9"/>
<sequence>MRVLLVAGVDVALPGGLETHLRELARGLAARGHAVAVLGRASAPVGVPVVGDAGDPRAWDVIHAHGPSPRALDAHPGLVRTLHFCVAAKMAVYVRIGRLRTLLNLANWAAVGEERSWAKRPGRLLAVSERVRRDFARLHGLDPARVEVVPNGVAPGVPAEDRAALRARHGVPAEARVLLTIGRDDFVKGHGLLAHAWARVRARHPDALWVTVGGRAPARAPGRLVTGPVPHAEVASWIAAADLGALPSYYEGCSVALLEMLAGGLPTLAHDVGNAAEVIVPGGNGALVPPDARAWEAALERALAAPPARAAVGLADDFTWPRIVERVEASYRAALGARD</sequence>
<dbReference type="PANTHER" id="PTHR12526:SF510">
    <property type="entry name" value="D-INOSITOL 3-PHOSPHATE GLYCOSYLTRANSFERASE"/>
    <property type="match status" value="1"/>
</dbReference>
<dbReference type="SUPFAM" id="SSF53756">
    <property type="entry name" value="UDP-Glycosyltransferase/glycogen phosphorylase"/>
    <property type="match status" value="1"/>
</dbReference>
<keyword evidence="1" id="KW-0328">Glycosyltransferase</keyword>
<dbReference type="CDD" id="cd03801">
    <property type="entry name" value="GT4_PimA-like"/>
    <property type="match status" value="1"/>
</dbReference>
<evidence type="ECO:0000313" key="4">
    <source>
        <dbReference type="EMBL" id="HGZ43919.1"/>
    </source>
</evidence>
<name>A0A832I2F9_UNCEI</name>
<dbReference type="EMBL" id="DSQF01000022">
    <property type="protein sequence ID" value="HGZ43919.1"/>
    <property type="molecule type" value="Genomic_DNA"/>
</dbReference>
<protein>
    <submittedName>
        <fullName evidence="4">Glycosyltransferase family 1 protein</fullName>
    </submittedName>
</protein>
<evidence type="ECO:0000259" key="3">
    <source>
        <dbReference type="Pfam" id="PF13439"/>
    </source>
</evidence>
<dbReference type="Pfam" id="PF13439">
    <property type="entry name" value="Glyco_transf_4"/>
    <property type="match status" value="1"/>
</dbReference>
<dbReference type="PANTHER" id="PTHR12526">
    <property type="entry name" value="GLYCOSYLTRANSFERASE"/>
    <property type="match status" value="1"/>
</dbReference>
<reference evidence="4" key="1">
    <citation type="journal article" date="2020" name="mSystems">
        <title>Genome- and Community-Level Interaction Insights into Carbon Utilization and Element Cycling Functions of Hydrothermarchaeota in Hydrothermal Sediment.</title>
        <authorList>
            <person name="Zhou Z."/>
            <person name="Liu Y."/>
            <person name="Xu W."/>
            <person name="Pan J."/>
            <person name="Luo Z.H."/>
            <person name="Li M."/>
        </authorList>
    </citation>
    <scope>NUCLEOTIDE SEQUENCE [LARGE SCALE GENOMIC DNA]</scope>
    <source>
        <strain evidence="4">SpSt-381</strain>
    </source>
</reference>
<dbReference type="GO" id="GO:0016757">
    <property type="term" value="F:glycosyltransferase activity"/>
    <property type="evidence" value="ECO:0007669"/>
    <property type="project" value="UniProtKB-KW"/>
</dbReference>
<evidence type="ECO:0000256" key="1">
    <source>
        <dbReference type="ARBA" id="ARBA00022676"/>
    </source>
</evidence>
<accession>A0A832I2F9</accession>
<comment type="caution">
    <text evidence="4">The sequence shown here is derived from an EMBL/GenBank/DDBJ whole genome shotgun (WGS) entry which is preliminary data.</text>
</comment>
<gene>
    <name evidence="4" type="ORF">ENR23_10960</name>
</gene>
<dbReference type="Gene3D" id="3.40.50.2000">
    <property type="entry name" value="Glycogen Phosphorylase B"/>
    <property type="match status" value="2"/>
</dbReference>